<sequence length="186" mass="21048">MRDAAETKRRLLTAATEEFAERGIAGARVDRIAAAAGCNKAMIYSYFGSKDNLFDAVFGESVARFVLDVPLDTGDLPGYAGRLFDRYEERPDALRLAIWHRLERPEGKWVTEIVLANEIRLLDMERAQKEGRLSDHYTPMELLVLIQSVSTAWTTTNSELGVRTTIPREERRALVVDAVRRLIAEH</sequence>
<dbReference type="InterPro" id="IPR050109">
    <property type="entry name" value="HTH-type_TetR-like_transc_reg"/>
</dbReference>
<dbReference type="Pfam" id="PF17926">
    <property type="entry name" value="TetR_C_21"/>
    <property type="match status" value="1"/>
</dbReference>
<keyword evidence="1 2" id="KW-0238">DNA-binding</keyword>
<dbReference type="PROSITE" id="PS50977">
    <property type="entry name" value="HTH_TETR_2"/>
    <property type="match status" value="1"/>
</dbReference>
<keyword evidence="5" id="KW-1185">Reference proteome</keyword>
<dbReference type="Pfam" id="PF00440">
    <property type="entry name" value="TetR_N"/>
    <property type="match status" value="1"/>
</dbReference>
<reference evidence="5" key="1">
    <citation type="submission" date="2017-07" db="EMBL/GenBank/DDBJ databases">
        <title>Comparative genome mining reveals phylogenetic distribution patterns of secondary metabolites in Amycolatopsis.</title>
        <authorList>
            <person name="Adamek M."/>
            <person name="Alanjary M."/>
            <person name="Sales-Ortells H."/>
            <person name="Goodfellow M."/>
            <person name="Bull A.T."/>
            <person name="Kalinowski J."/>
            <person name="Ziemert N."/>
        </authorList>
    </citation>
    <scope>NUCLEOTIDE SEQUENCE [LARGE SCALE GENOMIC DNA]</scope>
    <source>
        <strain evidence="5">H5</strain>
    </source>
</reference>
<protein>
    <submittedName>
        <fullName evidence="4">TetR family transcriptional regulator</fullName>
    </submittedName>
</protein>
<dbReference type="EMBL" id="NMUL01000026">
    <property type="protein sequence ID" value="OXM64851.1"/>
    <property type="molecule type" value="Genomic_DNA"/>
</dbReference>
<dbReference type="PANTHER" id="PTHR30328">
    <property type="entry name" value="TRANSCRIPTIONAL REPRESSOR"/>
    <property type="match status" value="1"/>
</dbReference>
<dbReference type="Gene3D" id="1.10.357.10">
    <property type="entry name" value="Tetracycline Repressor, domain 2"/>
    <property type="match status" value="1"/>
</dbReference>
<evidence type="ECO:0000313" key="5">
    <source>
        <dbReference type="Proteomes" id="UP000215199"/>
    </source>
</evidence>
<dbReference type="AlphaFoldDB" id="A0A229T1R2"/>
<dbReference type="PANTHER" id="PTHR30328:SF54">
    <property type="entry name" value="HTH-TYPE TRANSCRIPTIONAL REPRESSOR SCO4008"/>
    <property type="match status" value="1"/>
</dbReference>
<dbReference type="SUPFAM" id="SSF46689">
    <property type="entry name" value="Homeodomain-like"/>
    <property type="match status" value="1"/>
</dbReference>
<feature type="domain" description="HTH tetR-type" evidence="3">
    <location>
        <begin position="5"/>
        <end position="65"/>
    </location>
</feature>
<dbReference type="InterPro" id="IPR036271">
    <property type="entry name" value="Tet_transcr_reg_TetR-rel_C_sf"/>
</dbReference>
<evidence type="ECO:0000313" key="4">
    <source>
        <dbReference type="EMBL" id="OXM64851.1"/>
    </source>
</evidence>
<evidence type="ECO:0000256" key="2">
    <source>
        <dbReference type="PROSITE-ProRule" id="PRU00335"/>
    </source>
</evidence>
<dbReference type="InterPro" id="IPR001647">
    <property type="entry name" value="HTH_TetR"/>
</dbReference>
<dbReference type="RefSeq" id="WP_093950097.1">
    <property type="nucleotide sequence ID" value="NZ_NMUL01000026.1"/>
</dbReference>
<dbReference type="OrthoDB" id="4726108at2"/>
<dbReference type="InterPro" id="IPR009057">
    <property type="entry name" value="Homeodomain-like_sf"/>
</dbReference>
<dbReference type="Proteomes" id="UP000215199">
    <property type="component" value="Unassembled WGS sequence"/>
</dbReference>
<evidence type="ECO:0000259" key="3">
    <source>
        <dbReference type="PROSITE" id="PS50977"/>
    </source>
</evidence>
<name>A0A229T1R2_9PSEU</name>
<gene>
    <name evidence="4" type="ORF">CF165_25535</name>
</gene>
<evidence type="ECO:0000256" key="1">
    <source>
        <dbReference type="ARBA" id="ARBA00023125"/>
    </source>
</evidence>
<comment type="caution">
    <text evidence="4">The sequence shown here is derived from an EMBL/GenBank/DDBJ whole genome shotgun (WGS) entry which is preliminary data.</text>
</comment>
<dbReference type="PRINTS" id="PR00455">
    <property type="entry name" value="HTHTETR"/>
</dbReference>
<organism evidence="4 5">
    <name type="scientific">Amycolatopsis vastitatis</name>
    <dbReference type="NCBI Taxonomy" id="1905142"/>
    <lineage>
        <taxon>Bacteria</taxon>
        <taxon>Bacillati</taxon>
        <taxon>Actinomycetota</taxon>
        <taxon>Actinomycetes</taxon>
        <taxon>Pseudonocardiales</taxon>
        <taxon>Pseudonocardiaceae</taxon>
        <taxon>Amycolatopsis</taxon>
    </lineage>
</organism>
<dbReference type="GO" id="GO:0003677">
    <property type="term" value="F:DNA binding"/>
    <property type="evidence" value="ECO:0007669"/>
    <property type="project" value="UniProtKB-UniRule"/>
</dbReference>
<dbReference type="SUPFAM" id="SSF48498">
    <property type="entry name" value="Tetracyclin repressor-like, C-terminal domain"/>
    <property type="match status" value="1"/>
</dbReference>
<accession>A0A229T1R2</accession>
<proteinExistence type="predicted"/>
<feature type="DNA-binding region" description="H-T-H motif" evidence="2">
    <location>
        <begin position="28"/>
        <end position="47"/>
    </location>
</feature>
<dbReference type="InterPro" id="IPR041467">
    <property type="entry name" value="Sco4008_C"/>
</dbReference>
<dbReference type="GO" id="GO:0006355">
    <property type="term" value="P:regulation of DNA-templated transcription"/>
    <property type="evidence" value="ECO:0007669"/>
    <property type="project" value="UniProtKB-ARBA"/>
</dbReference>